<reference evidence="3 4" key="1">
    <citation type="submission" date="2019-12" db="EMBL/GenBank/DDBJ databases">
        <authorList>
            <person name="Wolfe R."/>
            <person name="Danczak R."/>
            <person name="Wilkins M."/>
        </authorList>
    </citation>
    <scope>NUCLEOTIDE SEQUENCE [LARGE SCALE GENOMIC DNA]</scope>
    <source>
        <strain evidence="3">X2_MaxBin.013</strain>
    </source>
</reference>
<name>A0A833L0P0_UNCSA</name>
<evidence type="ECO:0000256" key="1">
    <source>
        <dbReference type="SAM" id="Phobius"/>
    </source>
</evidence>
<dbReference type="AlphaFoldDB" id="A0A833L0P0"/>
<evidence type="ECO:0000256" key="2">
    <source>
        <dbReference type="SAM" id="SignalP"/>
    </source>
</evidence>
<protein>
    <submittedName>
        <fullName evidence="3">SH3 superfamily protein</fullName>
    </submittedName>
</protein>
<feature type="signal peptide" evidence="2">
    <location>
        <begin position="1"/>
        <end position="20"/>
    </location>
</feature>
<comment type="caution">
    <text evidence="3">The sequence shown here is derived from an EMBL/GenBank/DDBJ whole genome shotgun (WGS) entry which is preliminary data.</text>
</comment>
<feature type="transmembrane region" description="Helical" evidence="1">
    <location>
        <begin position="136"/>
        <end position="154"/>
    </location>
</feature>
<sequence length="156" mass="17216">MKKIIVVCILFLFTVTSSFAVHVGGYTRSNGTYVQPYERSAPNNTVIDNYNYKGNINPYTGEEGTNKYIHDPTSEYYQDPSNPSVVIPASKTIGAGALGNENNQSSTTSNIYLLNEMQAKQEMISIKKYNKDIENAYLVGLLLFVVGVSLGYAAHK</sequence>
<accession>A0A833L0P0</accession>
<gene>
    <name evidence="3" type="ORF">FD145_1034</name>
</gene>
<evidence type="ECO:0000313" key="3">
    <source>
        <dbReference type="EMBL" id="KAF0133824.1"/>
    </source>
</evidence>
<keyword evidence="1" id="KW-0472">Membrane</keyword>
<keyword evidence="1" id="KW-1133">Transmembrane helix</keyword>
<dbReference type="Proteomes" id="UP000488506">
    <property type="component" value="Unassembled WGS sequence"/>
</dbReference>
<keyword evidence="2" id="KW-0732">Signal</keyword>
<keyword evidence="1" id="KW-0812">Transmembrane</keyword>
<evidence type="ECO:0000313" key="4">
    <source>
        <dbReference type="Proteomes" id="UP000488506"/>
    </source>
</evidence>
<feature type="chain" id="PRO_5032853626" evidence="2">
    <location>
        <begin position="21"/>
        <end position="156"/>
    </location>
</feature>
<proteinExistence type="predicted"/>
<organism evidence="3 4">
    <name type="scientific">Candidatus Saganbacteria bacterium</name>
    <dbReference type="NCBI Taxonomy" id="2575572"/>
    <lineage>
        <taxon>Bacteria</taxon>
        <taxon>Bacillati</taxon>
        <taxon>Saganbacteria</taxon>
    </lineage>
</organism>
<dbReference type="EMBL" id="WPAF01000017">
    <property type="protein sequence ID" value="KAF0133824.1"/>
    <property type="molecule type" value="Genomic_DNA"/>
</dbReference>